<protein>
    <submittedName>
        <fullName evidence="2">Uncharacterized protein</fullName>
    </submittedName>
</protein>
<comment type="caution">
    <text evidence="2">The sequence shown here is derived from an EMBL/GenBank/DDBJ whole genome shotgun (WGS) entry which is preliminary data.</text>
</comment>
<dbReference type="EMBL" id="BJMM01000016">
    <property type="protein sequence ID" value="GEB50829.1"/>
    <property type="molecule type" value="Genomic_DNA"/>
</dbReference>
<dbReference type="Proteomes" id="UP000319210">
    <property type="component" value="Unassembled WGS sequence"/>
</dbReference>
<dbReference type="AlphaFoldDB" id="A0A4Y3R0S8"/>
<proteinExistence type="predicted"/>
<dbReference type="OrthoDB" id="3848913at2"/>
<keyword evidence="3" id="KW-1185">Reference proteome</keyword>
<reference evidence="2 3" key="1">
    <citation type="submission" date="2019-06" db="EMBL/GenBank/DDBJ databases">
        <title>Whole genome shotgun sequence of Streptomyces cacaoi subsp. cacaoi NBRC 12748.</title>
        <authorList>
            <person name="Hosoyama A."/>
            <person name="Uohara A."/>
            <person name="Ohji S."/>
            <person name="Ichikawa N."/>
        </authorList>
    </citation>
    <scope>NUCLEOTIDE SEQUENCE [LARGE SCALE GENOMIC DNA]</scope>
    <source>
        <strain evidence="2 3">NBRC 12748</strain>
    </source>
</reference>
<dbReference type="RefSeq" id="WP_030893251.1">
    <property type="nucleotide sequence ID" value="NZ_BJMM01000016.1"/>
</dbReference>
<evidence type="ECO:0000256" key="1">
    <source>
        <dbReference type="SAM" id="MobiDB-lite"/>
    </source>
</evidence>
<evidence type="ECO:0000313" key="3">
    <source>
        <dbReference type="Proteomes" id="UP000319210"/>
    </source>
</evidence>
<accession>A0A4Y3R0S8</accession>
<evidence type="ECO:0000313" key="2">
    <source>
        <dbReference type="EMBL" id="GEB50829.1"/>
    </source>
</evidence>
<organism evidence="2 3">
    <name type="scientific">Streptomyces cacaoi</name>
    <dbReference type="NCBI Taxonomy" id="1898"/>
    <lineage>
        <taxon>Bacteria</taxon>
        <taxon>Bacillati</taxon>
        <taxon>Actinomycetota</taxon>
        <taxon>Actinomycetes</taxon>
        <taxon>Kitasatosporales</taxon>
        <taxon>Streptomycetaceae</taxon>
        <taxon>Streptomyces</taxon>
    </lineage>
</organism>
<name>A0A4Y3R0S8_STRCI</name>
<sequence length="672" mass="73443">MTTENHTTLGGPIGATHTGSGPQTNLNFLLGAENLLDPAALLTGRATRRFRTFTDDEPARLRARFAAPPGLQAARRRLGEHGTVLLHGAPGTGKHTAGVALLSENPSATGRLHRLDGQASGDERALDPGLVEEGDRLLLDLTGVDTARKESLLTALPSFRAEVRSKSAILAVALPDTPQRLIPSALLPCLAPLQRPDPWRALRMHLRADGIHPGPDDLRDAWLADFLAHAAMADVAALAAGALHARERPGSGTTHCAQWLREALDTLTPGSADIRPVLAGLPDAGSLSLYLCTALLEGARSDVVERATERLLSAVGHPRLDTPLLHRRALSDRLADLKGTVHADGTVHLPDGHAAAVREYFWTNYPALRDTLGTWAEKTVDADRVGPADRYALIERFAEQTLRTDRPDVLVRLVESWTESRESAEPRYTTARASSAGKALTLGLLDERHGGYFRRRTYEWSRSSGTGPRLAEVLVEVCARVLAADYPHQALVRLLHLARRQRGPAGRKAQEALARLTADDHRLFRRLLAQLTDAHGADRASDIRLFLALVAPERPTDTAPRYRTLLSDGDVRRRLTDGWDTVWRLLPERDRAGALRTWLDTALEEPDTTGDRLLGILVNSCRGRGTDLSRLHLQVRQRSAGHPRGPALFEKFWERCAVALGLEPAPREKVPS</sequence>
<feature type="region of interest" description="Disordered" evidence="1">
    <location>
        <begin position="1"/>
        <end position="20"/>
    </location>
</feature>
<gene>
    <name evidence="2" type="ORF">SCA03_33800</name>
</gene>